<sequence>MKSCFWKRATMLTVLMVPIFFAGCPIIPVCNENTCLEKSEIIVTEISVFEIKLSIKTSDGSSRKVFINGIEKEEIPGNDQNPVVYGAPFCAELIIKDPDNKIQALTCSYTNLIRLDASVMVKLQKLDCSGRQLTTLKLNGCTALKELTCSGNPALESSLPQILAAVPNLQTLHCYRNKLTSLDISMLPALQKLDCSGNQLTLAAFKQLFNNLPDRTGKPSGIAVLYDDYYDNNDKTCTSLPEFTATKNKNWIFYKNYSLNDENKL</sequence>
<evidence type="ECO:0000313" key="5">
    <source>
        <dbReference type="Proteomes" id="UP000042527"/>
    </source>
</evidence>
<feature type="chain" id="PRO_5002115533" evidence="3">
    <location>
        <begin position="23"/>
        <end position="265"/>
    </location>
</feature>
<gene>
    <name evidence="4" type="ORF">TPHV1_190047</name>
</gene>
<dbReference type="InterPro" id="IPR025875">
    <property type="entry name" value="Leu-rich_rpt_4"/>
</dbReference>
<name>A0A0B7GWU8_TREPH</name>
<proteinExistence type="predicted"/>
<dbReference type="RefSeq" id="WP_024753036.1">
    <property type="nucleotide sequence ID" value="NZ_CDNC01000011.1"/>
</dbReference>
<dbReference type="PANTHER" id="PTHR47566">
    <property type="match status" value="1"/>
</dbReference>
<evidence type="ECO:0000313" key="4">
    <source>
        <dbReference type="EMBL" id="CEM61440.1"/>
    </source>
</evidence>
<dbReference type="Proteomes" id="UP000042527">
    <property type="component" value="Unassembled WGS sequence"/>
</dbReference>
<protein>
    <submittedName>
        <fullName evidence="4">Leucine Rich Repeat protein</fullName>
    </submittedName>
</protein>
<evidence type="ECO:0000256" key="1">
    <source>
        <dbReference type="ARBA" id="ARBA00022614"/>
    </source>
</evidence>
<dbReference type="Pfam" id="PF12799">
    <property type="entry name" value="LRR_4"/>
    <property type="match status" value="1"/>
</dbReference>
<keyword evidence="5" id="KW-1185">Reference proteome</keyword>
<dbReference type="GeneID" id="57754308"/>
<dbReference type="InterPro" id="IPR032675">
    <property type="entry name" value="LRR_dom_sf"/>
</dbReference>
<dbReference type="PANTHER" id="PTHR47566:SF1">
    <property type="entry name" value="PROTEIN NUD1"/>
    <property type="match status" value="1"/>
</dbReference>
<reference evidence="5" key="1">
    <citation type="submission" date="2015-01" db="EMBL/GenBank/DDBJ databases">
        <authorList>
            <person name="Manzoor Shahid"/>
            <person name="Zubair Saima"/>
        </authorList>
    </citation>
    <scope>NUCLEOTIDE SEQUENCE [LARGE SCALE GENOMIC DNA]</scope>
    <source>
        <strain evidence="5">V1</strain>
    </source>
</reference>
<keyword evidence="3" id="KW-0732">Signal</keyword>
<dbReference type="SUPFAM" id="SSF52058">
    <property type="entry name" value="L domain-like"/>
    <property type="match status" value="1"/>
</dbReference>
<dbReference type="InterPro" id="IPR052574">
    <property type="entry name" value="CDIRP"/>
</dbReference>
<evidence type="ECO:0000256" key="2">
    <source>
        <dbReference type="ARBA" id="ARBA00022737"/>
    </source>
</evidence>
<dbReference type="PROSITE" id="PS51257">
    <property type="entry name" value="PROKAR_LIPOPROTEIN"/>
    <property type="match status" value="1"/>
</dbReference>
<dbReference type="Gene3D" id="3.80.10.10">
    <property type="entry name" value="Ribonuclease Inhibitor"/>
    <property type="match status" value="1"/>
</dbReference>
<accession>A0A0B7GWU8</accession>
<dbReference type="AlphaFoldDB" id="A0A0B7GWU8"/>
<dbReference type="GO" id="GO:0035591">
    <property type="term" value="F:signaling adaptor activity"/>
    <property type="evidence" value="ECO:0007669"/>
    <property type="project" value="TreeGrafter"/>
</dbReference>
<evidence type="ECO:0000256" key="3">
    <source>
        <dbReference type="SAM" id="SignalP"/>
    </source>
</evidence>
<organism evidence="4 5">
    <name type="scientific">Treponema phagedenis</name>
    <dbReference type="NCBI Taxonomy" id="162"/>
    <lineage>
        <taxon>Bacteria</taxon>
        <taxon>Pseudomonadati</taxon>
        <taxon>Spirochaetota</taxon>
        <taxon>Spirochaetia</taxon>
        <taxon>Spirochaetales</taxon>
        <taxon>Treponemataceae</taxon>
        <taxon>Treponema</taxon>
    </lineage>
</organism>
<feature type="signal peptide" evidence="3">
    <location>
        <begin position="1"/>
        <end position="22"/>
    </location>
</feature>
<keyword evidence="1" id="KW-0433">Leucine-rich repeat</keyword>
<dbReference type="EMBL" id="CDNC01000011">
    <property type="protein sequence ID" value="CEM61440.1"/>
    <property type="molecule type" value="Genomic_DNA"/>
</dbReference>
<keyword evidence="2" id="KW-0677">Repeat</keyword>